<keyword evidence="7 8" id="KW-1133">Transmembrane helix</keyword>
<dbReference type="AlphaFoldDB" id="A0A3G2LA02"/>
<dbReference type="InterPro" id="IPR005467">
    <property type="entry name" value="His_kinase_dom"/>
</dbReference>
<keyword evidence="4" id="KW-0808">Transferase</keyword>
<dbReference type="OrthoDB" id="1522504at2"/>
<dbReference type="PANTHER" id="PTHR45436">
    <property type="entry name" value="SENSOR HISTIDINE KINASE YKOH"/>
    <property type="match status" value="1"/>
</dbReference>
<dbReference type="EC" id="2.7.13.3" evidence="2"/>
<evidence type="ECO:0000256" key="1">
    <source>
        <dbReference type="ARBA" id="ARBA00000085"/>
    </source>
</evidence>
<keyword evidence="6 10" id="KW-0418">Kinase</keyword>
<dbReference type="PROSITE" id="PS50109">
    <property type="entry name" value="HIS_KIN"/>
    <property type="match status" value="1"/>
</dbReference>
<evidence type="ECO:0000256" key="8">
    <source>
        <dbReference type="SAM" id="Phobius"/>
    </source>
</evidence>
<evidence type="ECO:0000313" key="10">
    <source>
        <dbReference type="EMBL" id="AYN69079.1"/>
    </source>
</evidence>
<evidence type="ECO:0000256" key="2">
    <source>
        <dbReference type="ARBA" id="ARBA00012438"/>
    </source>
</evidence>
<evidence type="ECO:0000313" key="11">
    <source>
        <dbReference type="Proteomes" id="UP000276309"/>
    </source>
</evidence>
<keyword evidence="3" id="KW-0597">Phosphoprotein</keyword>
<dbReference type="SUPFAM" id="SSF55874">
    <property type="entry name" value="ATPase domain of HSP90 chaperone/DNA topoisomerase II/histidine kinase"/>
    <property type="match status" value="1"/>
</dbReference>
<dbReference type="SMART" id="SM00388">
    <property type="entry name" value="HisKA"/>
    <property type="match status" value="1"/>
</dbReference>
<dbReference type="Pfam" id="PF02518">
    <property type="entry name" value="HATPase_c"/>
    <property type="match status" value="1"/>
</dbReference>
<dbReference type="Gene3D" id="3.30.565.10">
    <property type="entry name" value="Histidine kinase-like ATPase, C-terminal domain"/>
    <property type="match status" value="1"/>
</dbReference>
<comment type="catalytic activity">
    <reaction evidence="1">
        <text>ATP + protein L-histidine = ADP + protein N-phospho-L-histidine.</text>
        <dbReference type="EC" id="2.7.13.3"/>
    </reaction>
</comment>
<name>A0A3G2LA02_9FLAO</name>
<keyword evidence="5 8" id="KW-0812">Transmembrane</keyword>
<dbReference type="InterPro" id="IPR003661">
    <property type="entry name" value="HisK_dim/P_dom"/>
</dbReference>
<feature type="transmembrane region" description="Helical" evidence="8">
    <location>
        <begin position="12"/>
        <end position="30"/>
    </location>
</feature>
<evidence type="ECO:0000256" key="5">
    <source>
        <dbReference type="ARBA" id="ARBA00022692"/>
    </source>
</evidence>
<reference evidence="10 11" key="1">
    <citation type="submission" date="2018-08" db="EMBL/GenBank/DDBJ databases">
        <title>The reduced genetic potential of extracellular carbohydrate catabolism in Euzebyella marina RN62, a Flavobacteriia bacterium isolated from the hadal water.</title>
        <authorList>
            <person name="Xue C."/>
        </authorList>
    </citation>
    <scope>NUCLEOTIDE SEQUENCE [LARGE SCALE GENOMIC DNA]</scope>
    <source>
        <strain evidence="10 11">RN62</strain>
    </source>
</reference>
<dbReference type="InterPro" id="IPR036890">
    <property type="entry name" value="HATPase_C_sf"/>
</dbReference>
<dbReference type="RefSeq" id="WP_121850086.1">
    <property type="nucleotide sequence ID" value="NZ_CP032050.1"/>
</dbReference>
<evidence type="ECO:0000256" key="6">
    <source>
        <dbReference type="ARBA" id="ARBA00022777"/>
    </source>
</evidence>
<dbReference type="InterPro" id="IPR050428">
    <property type="entry name" value="TCS_sensor_his_kinase"/>
</dbReference>
<protein>
    <recommendedName>
        <fullName evidence="2">histidine kinase</fullName>
        <ecNumber evidence="2">2.7.13.3</ecNumber>
    </recommendedName>
</protein>
<dbReference type="PANTHER" id="PTHR45436:SF5">
    <property type="entry name" value="SENSOR HISTIDINE KINASE TRCS"/>
    <property type="match status" value="1"/>
</dbReference>
<dbReference type="InterPro" id="IPR003594">
    <property type="entry name" value="HATPase_dom"/>
</dbReference>
<evidence type="ECO:0000256" key="4">
    <source>
        <dbReference type="ARBA" id="ARBA00022679"/>
    </source>
</evidence>
<evidence type="ECO:0000259" key="9">
    <source>
        <dbReference type="PROSITE" id="PS50109"/>
    </source>
</evidence>
<dbReference type="Proteomes" id="UP000276309">
    <property type="component" value="Chromosome"/>
</dbReference>
<organism evidence="10 11">
    <name type="scientific">Euzebyella marina</name>
    <dbReference type="NCBI Taxonomy" id="1761453"/>
    <lineage>
        <taxon>Bacteria</taxon>
        <taxon>Pseudomonadati</taxon>
        <taxon>Bacteroidota</taxon>
        <taxon>Flavobacteriia</taxon>
        <taxon>Flavobacteriales</taxon>
        <taxon>Flavobacteriaceae</taxon>
        <taxon>Euzebyella</taxon>
    </lineage>
</organism>
<evidence type="ECO:0000256" key="7">
    <source>
        <dbReference type="ARBA" id="ARBA00022989"/>
    </source>
</evidence>
<keyword evidence="11" id="KW-1185">Reference proteome</keyword>
<feature type="transmembrane region" description="Helical" evidence="8">
    <location>
        <begin position="136"/>
        <end position="159"/>
    </location>
</feature>
<proteinExistence type="predicted"/>
<feature type="domain" description="Histidine kinase" evidence="9">
    <location>
        <begin position="221"/>
        <end position="422"/>
    </location>
</feature>
<gene>
    <name evidence="10" type="ORF">D1013_17685</name>
</gene>
<evidence type="ECO:0000256" key="3">
    <source>
        <dbReference type="ARBA" id="ARBA00022553"/>
    </source>
</evidence>
<keyword evidence="8" id="KW-0472">Membrane</keyword>
<dbReference type="InterPro" id="IPR036097">
    <property type="entry name" value="HisK_dim/P_sf"/>
</dbReference>
<dbReference type="SUPFAM" id="SSF47384">
    <property type="entry name" value="Homodimeric domain of signal transducing histidine kinase"/>
    <property type="match status" value="1"/>
</dbReference>
<dbReference type="Gene3D" id="1.10.287.130">
    <property type="match status" value="1"/>
</dbReference>
<dbReference type="Pfam" id="PF00512">
    <property type="entry name" value="HisKA"/>
    <property type="match status" value="1"/>
</dbReference>
<dbReference type="KEGG" id="emar:D1013_17685"/>
<dbReference type="CDD" id="cd00082">
    <property type="entry name" value="HisKA"/>
    <property type="match status" value="1"/>
</dbReference>
<dbReference type="GO" id="GO:0000155">
    <property type="term" value="F:phosphorelay sensor kinase activity"/>
    <property type="evidence" value="ECO:0007669"/>
    <property type="project" value="InterPro"/>
</dbReference>
<dbReference type="GO" id="GO:0005886">
    <property type="term" value="C:plasma membrane"/>
    <property type="evidence" value="ECO:0007669"/>
    <property type="project" value="TreeGrafter"/>
</dbReference>
<dbReference type="EMBL" id="CP032050">
    <property type="protein sequence ID" value="AYN69079.1"/>
    <property type="molecule type" value="Genomic_DNA"/>
</dbReference>
<sequence>MKLLNHTTKYFSILLIILISIWAVVFYFAMLDEVYDSLDDGLENQKELILQAVREDPSLLFDTEFGVNNYTIKKTSQPVSEHFYSDSYRDTLMYMQVEDEYEPVRILESIFEHKGDYYKIKLITSMVEEDDQIENLVKYLIVLYLLLISSILLLNNLIFRKIWKPFYDLIGHLKNFRIEKDEPIKTKPTSIDEFRLLNLSVEKLTEKSRKSYLVQKQFIENAAHELQTPLAISINKLELLVEKNELTDLQSQEVGQVLDSLGRLNRLNKSLLLLSKIDNDQYIEEERVSFNEVIHRTVENLEDFAVHRGVAIYVDEKEQIDFKINKDLSEILMLNLIKNAVIHSDKKSQVKIEVARNSITIKNIGENKALNPEMIFKRFSKNSSNKSSTGLGLAISKAITDRYQLNLTYHFSGQHEFAIIFP</sequence>
<accession>A0A3G2LA02</accession>